<dbReference type="GO" id="GO:0016787">
    <property type="term" value="F:hydrolase activity"/>
    <property type="evidence" value="ECO:0007669"/>
    <property type="project" value="UniProtKB-KW"/>
</dbReference>
<evidence type="ECO:0000259" key="3">
    <source>
        <dbReference type="Pfam" id="PF02230"/>
    </source>
</evidence>
<name>A0A517PBJ0_9PLAN</name>
<dbReference type="Gene3D" id="3.40.50.1820">
    <property type="entry name" value="alpha/beta hydrolase"/>
    <property type="match status" value="1"/>
</dbReference>
<dbReference type="EMBL" id="CP036265">
    <property type="protein sequence ID" value="QDT16730.1"/>
    <property type="molecule type" value="Genomic_DNA"/>
</dbReference>
<organism evidence="4 5">
    <name type="scientific">Alienimonas californiensis</name>
    <dbReference type="NCBI Taxonomy" id="2527989"/>
    <lineage>
        <taxon>Bacteria</taxon>
        <taxon>Pseudomonadati</taxon>
        <taxon>Planctomycetota</taxon>
        <taxon>Planctomycetia</taxon>
        <taxon>Planctomycetales</taxon>
        <taxon>Planctomycetaceae</taxon>
        <taxon>Alienimonas</taxon>
    </lineage>
</organism>
<dbReference type="PANTHER" id="PTHR10655">
    <property type="entry name" value="LYSOPHOSPHOLIPASE-RELATED"/>
    <property type="match status" value="1"/>
</dbReference>
<comment type="similarity">
    <text evidence="1">Belongs to the AB hydrolase superfamily. AB hydrolase 2 family.</text>
</comment>
<dbReference type="InterPro" id="IPR050565">
    <property type="entry name" value="LYPA1-2/EST-like"/>
</dbReference>
<dbReference type="Proteomes" id="UP000318741">
    <property type="component" value="Chromosome"/>
</dbReference>
<gene>
    <name evidence="4" type="ORF">CA12_28360</name>
</gene>
<dbReference type="OrthoDB" id="9795555at2"/>
<dbReference type="SUPFAM" id="SSF53474">
    <property type="entry name" value="alpha/beta-Hydrolases"/>
    <property type="match status" value="1"/>
</dbReference>
<evidence type="ECO:0000313" key="4">
    <source>
        <dbReference type="EMBL" id="QDT16730.1"/>
    </source>
</evidence>
<dbReference type="KEGG" id="acaf:CA12_28360"/>
<dbReference type="PANTHER" id="PTHR10655:SF17">
    <property type="entry name" value="LYSOPHOSPHOLIPASE-LIKE PROTEIN 1"/>
    <property type="match status" value="1"/>
</dbReference>
<evidence type="ECO:0000313" key="5">
    <source>
        <dbReference type="Proteomes" id="UP000318741"/>
    </source>
</evidence>
<reference evidence="4 5" key="1">
    <citation type="submission" date="2019-02" db="EMBL/GenBank/DDBJ databases">
        <title>Deep-cultivation of Planctomycetes and their phenomic and genomic characterization uncovers novel biology.</title>
        <authorList>
            <person name="Wiegand S."/>
            <person name="Jogler M."/>
            <person name="Boedeker C."/>
            <person name="Pinto D."/>
            <person name="Vollmers J."/>
            <person name="Rivas-Marin E."/>
            <person name="Kohn T."/>
            <person name="Peeters S.H."/>
            <person name="Heuer A."/>
            <person name="Rast P."/>
            <person name="Oberbeckmann S."/>
            <person name="Bunk B."/>
            <person name="Jeske O."/>
            <person name="Meyerdierks A."/>
            <person name="Storesund J.E."/>
            <person name="Kallscheuer N."/>
            <person name="Luecker S."/>
            <person name="Lage O.M."/>
            <person name="Pohl T."/>
            <person name="Merkel B.J."/>
            <person name="Hornburger P."/>
            <person name="Mueller R.-W."/>
            <person name="Bruemmer F."/>
            <person name="Labrenz M."/>
            <person name="Spormann A.M."/>
            <person name="Op den Camp H."/>
            <person name="Overmann J."/>
            <person name="Amann R."/>
            <person name="Jetten M.S.M."/>
            <person name="Mascher T."/>
            <person name="Medema M.H."/>
            <person name="Devos D.P."/>
            <person name="Kaster A.-K."/>
            <person name="Ovreas L."/>
            <person name="Rohde M."/>
            <person name="Galperin M.Y."/>
            <person name="Jogler C."/>
        </authorList>
    </citation>
    <scope>NUCLEOTIDE SEQUENCE [LARGE SCALE GENOMIC DNA]</scope>
    <source>
        <strain evidence="4 5">CA12</strain>
    </source>
</reference>
<evidence type="ECO:0000256" key="2">
    <source>
        <dbReference type="ARBA" id="ARBA00022801"/>
    </source>
</evidence>
<protein>
    <submittedName>
        <fullName evidence="4">Phospholipase/Carboxylesterase</fullName>
    </submittedName>
</protein>
<dbReference type="InterPro" id="IPR003140">
    <property type="entry name" value="PLipase/COase/thioEstase"/>
</dbReference>
<feature type="domain" description="Phospholipase/carboxylesterase/thioesterase" evidence="3">
    <location>
        <begin position="25"/>
        <end position="242"/>
    </location>
</feature>
<proteinExistence type="inferred from homology"/>
<accession>A0A517PBJ0</accession>
<dbReference type="RefSeq" id="WP_145359667.1">
    <property type="nucleotide sequence ID" value="NZ_CP036265.1"/>
</dbReference>
<keyword evidence="5" id="KW-1185">Reference proteome</keyword>
<evidence type="ECO:0000256" key="1">
    <source>
        <dbReference type="ARBA" id="ARBA00006499"/>
    </source>
</evidence>
<sequence>MNVLLTQTTSEHAGLTVRTVGPPAGEPVEAALLLCHGFGAPGTDLVGLAAELFRLRPALVGRARVHFPAAPHDLAAMGMPGARAWWMLNMNRLNLPPAQRVAALRRERPEGIDALRTQLDSAIDSLLTLDGLPSESLVVGGFSQGAMLTTDYALRTEGELGGLAILSGAFVAEDEWSAWAATCPSRRVFQSHGTADPILPYESGEALRDLLTDAGHTVRFEAFPGPHTIPPVALEGLADLLEAASEA</sequence>
<dbReference type="Pfam" id="PF02230">
    <property type="entry name" value="Abhydrolase_2"/>
    <property type="match status" value="1"/>
</dbReference>
<dbReference type="AlphaFoldDB" id="A0A517PBJ0"/>
<dbReference type="InterPro" id="IPR029058">
    <property type="entry name" value="AB_hydrolase_fold"/>
</dbReference>
<keyword evidence="2" id="KW-0378">Hydrolase</keyword>